<dbReference type="KEGG" id="hiw:NTHI477_01431"/>
<reference evidence="2 3" key="1">
    <citation type="submission" date="2017-04" db="EMBL/GenBank/DDBJ databases">
        <title>Haemophilus influenzae in COPD genome sequencing project.</title>
        <authorList>
            <person name="Murphy T.F."/>
            <person name="Kong Y."/>
            <person name="Nadendla S."/>
            <person name="Tettelin H."/>
            <person name="Pettigrew M."/>
        </authorList>
    </citation>
    <scope>NUCLEOTIDE SEQUENCE [LARGE SCALE GENOMIC DNA]</scope>
    <source>
        <strain evidence="2 3">56P127H1</strain>
    </source>
</reference>
<evidence type="ECO:0000313" key="3">
    <source>
        <dbReference type="Proteomes" id="UP000238532"/>
    </source>
</evidence>
<gene>
    <name evidence="2" type="ORF">BV102_00430</name>
</gene>
<comment type="caution">
    <text evidence="2">The sequence shown here is derived from an EMBL/GenBank/DDBJ whole genome shotgun (WGS) entry which is preliminary data.</text>
</comment>
<organism evidence="2 3">
    <name type="scientific">Haemophilus influenzae</name>
    <dbReference type="NCBI Taxonomy" id="727"/>
    <lineage>
        <taxon>Bacteria</taxon>
        <taxon>Pseudomonadati</taxon>
        <taxon>Pseudomonadota</taxon>
        <taxon>Gammaproteobacteria</taxon>
        <taxon>Pasteurellales</taxon>
        <taxon>Pasteurellaceae</taxon>
        <taxon>Haemophilus</taxon>
    </lineage>
</organism>
<dbReference type="RefSeq" id="WP_005643334.1">
    <property type="nucleotide sequence ID" value="NZ_AP018773.1"/>
</dbReference>
<name>A0A0Y7M0S2_HAEIF</name>
<dbReference type="InterPro" id="IPR054252">
    <property type="entry name" value="Pam3_gp18"/>
</dbReference>
<dbReference type="AlphaFoldDB" id="A0A0Y7M0S2"/>
<evidence type="ECO:0000259" key="1">
    <source>
        <dbReference type="Pfam" id="PF22479"/>
    </source>
</evidence>
<sequence>MITINLANKNDFITEVNLDDEVFFLHFSWNDTIGFWSLTIENAYNDELVSSIVILPNRPLIAPVRRDELPLGELIAVRDDNLQTIGRDDFINGKAVLIYIGVDE</sequence>
<dbReference type="EMBL" id="NEBY01000148">
    <property type="protein sequence ID" value="PRJ63227.1"/>
    <property type="molecule type" value="Genomic_DNA"/>
</dbReference>
<proteinExistence type="predicted"/>
<evidence type="ECO:0000313" key="2">
    <source>
        <dbReference type="EMBL" id="PRJ63227.1"/>
    </source>
</evidence>
<dbReference type="Pfam" id="PF22479">
    <property type="entry name" value="Pam3_gp18"/>
    <property type="match status" value="1"/>
</dbReference>
<feature type="domain" description="Cyanophage baseplate Pam3 plug gp18" evidence="1">
    <location>
        <begin position="1"/>
        <end position="100"/>
    </location>
</feature>
<protein>
    <recommendedName>
        <fullName evidence="1">Cyanophage baseplate Pam3 plug gp18 domain-containing protein</fullName>
    </recommendedName>
</protein>
<dbReference type="Proteomes" id="UP000238532">
    <property type="component" value="Unassembled WGS sequence"/>
</dbReference>
<accession>A0A0Y7M0S2</accession>
<dbReference type="OMA" id="WTLAIEN"/>